<dbReference type="EMBL" id="LNYS01000018">
    <property type="protein sequence ID" value="KTD47909.1"/>
    <property type="molecule type" value="Genomic_DNA"/>
</dbReference>
<dbReference type="OrthoDB" id="5653926at2"/>
<evidence type="ECO:0000313" key="2">
    <source>
        <dbReference type="Proteomes" id="UP000054618"/>
    </source>
</evidence>
<dbReference type="RefSeq" id="WP_058508264.1">
    <property type="nucleotide sequence ID" value="NZ_CAAAIK010000024.1"/>
</dbReference>
<protein>
    <submittedName>
        <fullName evidence="1">Uncharacterized protein</fullName>
    </submittedName>
</protein>
<evidence type="ECO:0000313" key="1">
    <source>
        <dbReference type="EMBL" id="KTD47909.1"/>
    </source>
</evidence>
<dbReference type="STRING" id="45073.Lqui_2173"/>
<organism evidence="1 2">
    <name type="scientific">Legionella quinlivanii</name>
    <dbReference type="NCBI Taxonomy" id="45073"/>
    <lineage>
        <taxon>Bacteria</taxon>
        <taxon>Pseudomonadati</taxon>
        <taxon>Pseudomonadota</taxon>
        <taxon>Gammaproteobacteria</taxon>
        <taxon>Legionellales</taxon>
        <taxon>Legionellaceae</taxon>
        <taxon>Legionella</taxon>
    </lineage>
</organism>
<comment type="caution">
    <text evidence="1">The sequence shown here is derived from an EMBL/GenBank/DDBJ whole genome shotgun (WGS) entry which is preliminary data.</text>
</comment>
<dbReference type="PATRIC" id="fig|45073.5.peg.2294"/>
<proteinExistence type="predicted"/>
<gene>
    <name evidence="1" type="ORF">Lqui_2173</name>
</gene>
<sequence>MPWKKLGEGAFNTAYVNDEETLVFKKPLSVGDATDTPERAVSIWNEINSHIKPAAEIHKLESLGRGWTCPYIKGREATDREISTAVVDIFNRTGRIIIDAAPFNFITTAQGQTVCIDVGMALLLEKEEEDKISSKGKRRNSIISSETWEQQKVRFNRWLTGLRIKIPESMDTVKALLFIKEKRPDIFDASFLKANPTVAKILADGYNSEGGFRLIWGINSELSLAEEFVNHAFSSQSRSQKPLPSISFWTKDKLAEAVVKGEKILLNERELSLDNLKESCIRELTRYINSRGSLVQGKFSESLTTRYFRDSALTATKVEYAKLLIDKIGDATSIDEIKALIDKQKDNAILKKSDHTSHLIVYLSHCSAMCDVVKREAPKLQQEKGQNGP</sequence>
<dbReference type="AlphaFoldDB" id="A0A0W0XTM4"/>
<name>A0A0W0XTM4_9GAMM</name>
<keyword evidence="2" id="KW-1185">Reference proteome</keyword>
<dbReference type="Proteomes" id="UP000054618">
    <property type="component" value="Unassembled WGS sequence"/>
</dbReference>
<reference evidence="1 2" key="1">
    <citation type="submission" date="2015-11" db="EMBL/GenBank/DDBJ databases">
        <title>Genomic analysis of 38 Legionella species identifies large and diverse effector repertoires.</title>
        <authorList>
            <person name="Burstein D."/>
            <person name="Amaro F."/>
            <person name="Zusman T."/>
            <person name="Lifshitz Z."/>
            <person name="Cohen O."/>
            <person name="Gilbert J.A."/>
            <person name="Pupko T."/>
            <person name="Shuman H.A."/>
            <person name="Segal G."/>
        </authorList>
    </citation>
    <scope>NUCLEOTIDE SEQUENCE [LARGE SCALE GENOMIC DNA]</scope>
    <source>
        <strain evidence="1 2">CDC#1442-AUS-E</strain>
    </source>
</reference>
<accession>A0A0W0XTM4</accession>